<sequence>MADYDPVHVQYLHLGLEGQRCKVYWEFPMPERLDGSTSHHVQYRAWKWHAGEPAAACSDYVILPSAGAARAAIRQTTQAMPALVGELIEQLEISAALKHYPWPPMTVAIDEWLARQSTPRRSLNVHLHEADLPLGTIAGLMMALAREWQAAPQQTLVDWVARHGAERLSNVSLGLGHDSQPFFTCYYGGRVLSPDSKADESGQAQQP</sequence>
<dbReference type="EMBL" id="FNGH01000001">
    <property type="protein sequence ID" value="SDK71703.1"/>
    <property type="molecule type" value="Genomic_DNA"/>
</dbReference>
<evidence type="ECO:0000313" key="2">
    <source>
        <dbReference type="Proteomes" id="UP000199107"/>
    </source>
</evidence>
<name>A0A1G9E6I0_9GAMM</name>
<protein>
    <submittedName>
        <fullName evidence="1">Uncharacterized protein</fullName>
    </submittedName>
</protein>
<evidence type="ECO:0000313" key="1">
    <source>
        <dbReference type="EMBL" id="SDK71703.1"/>
    </source>
</evidence>
<dbReference type="Proteomes" id="UP000199107">
    <property type="component" value="Unassembled WGS sequence"/>
</dbReference>
<reference evidence="2" key="1">
    <citation type="submission" date="2016-10" db="EMBL/GenBank/DDBJ databases">
        <authorList>
            <person name="Varghese N."/>
            <person name="Submissions S."/>
        </authorList>
    </citation>
    <scope>NUCLEOTIDE SEQUENCE [LARGE SCALE GENOMIC DNA]</scope>
    <source>
        <strain evidence="2">AAP</strain>
    </source>
</reference>
<gene>
    <name evidence="1" type="ORF">SAMN05192555_1019</name>
</gene>
<keyword evidence="2" id="KW-1185">Reference proteome</keyword>
<accession>A0A1G9E6I0</accession>
<organism evidence="1 2">
    <name type="scientific">Franzmannia pantelleriensis</name>
    <dbReference type="NCBI Taxonomy" id="48727"/>
    <lineage>
        <taxon>Bacteria</taxon>
        <taxon>Pseudomonadati</taxon>
        <taxon>Pseudomonadota</taxon>
        <taxon>Gammaproteobacteria</taxon>
        <taxon>Oceanospirillales</taxon>
        <taxon>Halomonadaceae</taxon>
        <taxon>Franzmannia</taxon>
    </lineage>
</organism>
<dbReference type="AlphaFoldDB" id="A0A1G9E6I0"/>
<dbReference type="STRING" id="48727.SAMN05192555_1019"/>
<proteinExistence type="predicted"/>